<keyword evidence="4" id="KW-1185">Reference proteome</keyword>
<dbReference type="PANTHER" id="PTHR47545:SF1">
    <property type="entry name" value="MULTIFUNCTIONAL CCA PROTEIN"/>
    <property type="match status" value="1"/>
</dbReference>
<dbReference type="Proteomes" id="UP001501570">
    <property type="component" value="Unassembled WGS sequence"/>
</dbReference>
<keyword evidence="1" id="KW-0547">Nucleotide-binding</keyword>
<dbReference type="InterPro" id="IPR050124">
    <property type="entry name" value="tRNA_CCA-adding_enzyme"/>
</dbReference>
<dbReference type="Pfam" id="PF01966">
    <property type="entry name" value="HD"/>
    <property type="match status" value="1"/>
</dbReference>
<dbReference type="Gene3D" id="3.40.50.300">
    <property type="entry name" value="P-loop containing nucleotide triphosphate hydrolases"/>
    <property type="match status" value="1"/>
</dbReference>
<dbReference type="InterPro" id="IPR006674">
    <property type="entry name" value="HD_domain"/>
</dbReference>
<protein>
    <submittedName>
        <fullName evidence="3">AAA family ATPase</fullName>
    </submittedName>
</protein>
<name>A0ABP9SFP0_9ACTN</name>
<sequence length="379" mass="42683">MEPFDRLCPAPPHWTVPWADIVAAFGWVRRLSGVPQDPIHHAEGDVATHTRMACEALASLPGWRARDEADRVRLFAAVLLHDVAKPDCTQVSDQSPEARITAHGHSRRGDLMARRVLWELGAPVAWREHVAALVRHHQVPFWALERPDLDQIVFRVSLVARNDDLALLATADILGRECGDADEVRENIELFAEYCAQRGCLDRPRRFASDHARFWYFRTPGRDPDYAAYDDSRLTVTVLSGLPAAGKDHWIARHRGDRPVVSLDALRATFGVRPTEDQRPVVAQAHRLAREHLRAGRSFVWNATNVSRQLRDQCVGLAAGYRARIELVALEAPAGVLRERNRARAHPVPDAVLERLVGRWEAPDLTEAHTVRWIDTGTE</sequence>
<dbReference type="PANTHER" id="PTHR47545">
    <property type="entry name" value="MULTIFUNCTIONAL CCA PROTEIN"/>
    <property type="match status" value="1"/>
</dbReference>
<dbReference type="Pfam" id="PF13671">
    <property type="entry name" value="AAA_33"/>
    <property type="match status" value="1"/>
</dbReference>
<reference evidence="4" key="1">
    <citation type="journal article" date="2019" name="Int. J. Syst. Evol. Microbiol.">
        <title>The Global Catalogue of Microorganisms (GCM) 10K type strain sequencing project: providing services to taxonomists for standard genome sequencing and annotation.</title>
        <authorList>
            <consortium name="The Broad Institute Genomics Platform"/>
            <consortium name="The Broad Institute Genome Sequencing Center for Infectious Disease"/>
            <person name="Wu L."/>
            <person name="Ma J."/>
        </authorList>
    </citation>
    <scope>NUCLEOTIDE SEQUENCE [LARGE SCALE GENOMIC DNA]</scope>
    <source>
        <strain evidence="4">JCM 18304</strain>
    </source>
</reference>
<dbReference type="SUPFAM" id="SSF52540">
    <property type="entry name" value="P-loop containing nucleoside triphosphate hydrolases"/>
    <property type="match status" value="1"/>
</dbReference>
<evidence type="ECO:0000259" key="2">
    <source>
        <dbReference type="Pfam" id="PF01966"/>
    </source>
</evidence>
<dbReference type="InterPro" id="IPR003607">
    <property type="entry name" value="HD/PDEase_dom"/>
</dbReference>
<evidence type="ECO:0000313" key="4">
    <source>
        <dbReference type="Proteomes" id="UP001501570"/>
    </source>
</evidence>
<evidence type="ECO:0000256" key="1">
    <source>
        <dbReference type="ARBA" id="ARBA00022741"/>
    </source>
</evidence>
<evidence type="ECO:0000313" key="3">
    <source>
        <dbReference type="EMBL" id="GAA5195469.1"/>
    </source>
</evidence>
<dbReference type="RefSeq" id="WP_345635644.1">
    <property type="nucleotide sequence ID" value="NZ_BAABJQ010000024.1"/>
</dbReference>
<organism evidence="3 4">
    <name type="scientific">Rugosimonospora acidiphila</name>
    <dbReference type="NCBI Taxonomy" id="556531"/>
    <lineage>
        <taxon>Bacteria</taxon>
        <taxon>Bacillati</taxon>
        <taxon>Actinomycetota</taxon>
        <taxon>Actinomycetes</taxon>
        <taxon>Micromonosporales</taxon>
        <taxon>Micromonosporaceae</taxon>
        <taxon>Rugosimonospora</taxon>
    </lineage>
</organism>
<dbReference type="SUPFAM" id="SSF109604">
    <property type="entry name" value="HD-domain/PDEase-like"/>
    <property type="match status" value="1"/>
</dbReference>
<dbReference type="Gene3D" id="1.10.3090.10">
    <property type="entry name" value="cca-adding enzyme, domain 2"/>
    <property type="match status" value="1"/>
</dbReference>
<comment type="caution">
    <text evidence="3">The sequence shown here is derived from an EMBL/GenBank/DDBJ whole genome shotgun (WGS) entry which is preliminary data.</text>
</comment>
<feature type="domain" description="HD" evidence="2">
    <location>
        <begin position="46"/>
        <end position="154"/>
    </location>
</feature>
<dbReference type="CDD" id="cd00077">
    <property type="entry name" value="HDc"/>
    <property type="match status" value="1"/>
</dbReference>
<proteinExistence type="predicted"/>
<accession>A0ABP9SFP0</accession>
<dbReference type="EMBL" id="BAABJQ010000024">
    <property type="protein sequence ID" value="GAA5195469.1"/>
    <property type="molecule type" value="Genomic_DNA"/>
</dbReference>
<dbReference type="InterPro" id="IPR027417">
    <property type="entry name" value="P-loop_NTPase"/>
</dbReference>
<gene>
    <name evidence="3" type="ORF">GCM10023322_62220</name>
</gene>